<keyword evidence="5" id="KW-0808">Transferase</keyword>
<comment type="catalytic activity">
    <reaction evidence="1">
        <text>ATP + protein L-histidine = ADP + protein N-phospho-L-histidine.</text>
        <dbReference type="EC" id="2.7.13.3"/>
    </reaction>
</comment>
<evidence type="ECO:0000313" key="17">
    <source>
        <dbReference type="EMBL" id="PQO29602.1"/>
    </source>
</evidence>
<dbReference type="Pfam" id="PF00072">
    <property type="entry name" value="Response_reg"/>
    <property type="match status" value="1"/>
</dbReference>
<keyword evidence="8" id="KW-0067">ATP-binding</keyword>
<dbReference type="GO" id="GO:0000155">
    <property type="term" value="F:phosphorelay sensor kinase activity"/>
    <property type="evidence" value="ECO:0007669"/>
    <property type="project" value="InterPro"/>
</dbReference>
<keyword evidence="7" id="KW-0418">Kinase</keyword>
<dbReference type="SUPFAM" id="SSF47384">
    <property type="entry name" value="Homodimeric domain of signal transducing histidine kinase"/>
    <property type="match status" value="1"/>
</dbReference>
<feature type="domain" description="PAS" evidence="15">
    <location>
        <begin position="175"/>
        <end position="216"/>
    </location>
</feature>
<evidence type="ECO:0000256" key="9">
    <source>
        <dbReference type="ARBA" id="ARBA00023012"/>
    </source>
</evidence>
<accession>A0A2S8FBU0</accession>
<organism evidence="17 18">
    <name type="scientific">Blastopirellula marina</name>
    <dbReference type="NCBI Taxonomy" id="124"/>
    <lineage>
        <taxon>Bacteria</taxon>
        <taxon>Pseudomonadati</taxon>
        <taxon>Planctomycetota</taxon>
        <taxon>Planctomycetia</taxon>
        <taxon>Pirellulales</taxon>
        <taxon>Pirellulaceae</taxon>
        <taxon>Blastopirellula</taxon>
    </lineage>
</organism>
<dbReference type="Gene3D" id="3.30.565.10">
    <property type="entry name" value="Histidine kinase-like ATPase, C-terminal domain"/>
    <property type="match status" value="1"/>
</dbReference>
<dbReference type="InterPro" id="IPR000014">
    <property type="entry name" value="PAS"/>
</dbReference>
<dbReference type="InterPro" id="IPR004358">
    <property type="entry name" value="Sig_transdc_His_kin-like_C"/>
</dbReference>
<dbReference type="NCBIfam" id="TIGR00229">
    <property type="entry name" value="sensory_box"/>
    <property type="match status" value="1"/>
</dbReference>
<dbReference type="InterPro" id="IPR003594">
    <property type="entry name" value="HATPase_dom"/>
</dbReference>
<protein>
    <recommendedName>
        <fullName evidence="3">histidine kinase</fullName>
        <ecNumber evidence="3">2.7.13.3</ecNumber>
    </recommendedName>
</protein>
<dbReference type="FunFam" id="1.10.287.130:FF:000038">
    <property type="entry name" value="Sensory transduction histidine kinase"/>
    <property type="match status" value="1"/>
</dbReference>
<sequence>MTSMVSSWVLPHTRVSQAICSRIGVRMSNPKRAEGPLRVLMLPPTIRDGEIAVSVLENHDIQAVVCRDIDHICRELELGAGAALVAEEFLNTSNRHLLIELLVDQPAWSDLPLIVLCLPNDVGTANLHSWQQMANVTLIPRPFQIDQFVAVIQAGLRDRNRQYMVKNLLDSIDQRGREFRQLADAMPQLVFIADTQGQLDYINQRAVSYLGAESTECKTLTTCFRVKSEDISRVEREWKKAILLRKPFHCEFRSRRAATNKFRWQLARAEPILKSNGEVRQWYGTCTDIHDRKQAEHQLADALKQSSAANIAKSEFLANMSHEIRTPMTSILGYSELLAQQETDHERRNFLNIIHQNGNFLLEIINDILDLSKIEAGKLAISSEEVNVRRFLSDIESLLKVRAADKKIEFRITAGDAVPDVIQTDPTRLRQILVNLIGNAIKFTEVGYVELSVSHDATGLRFIVRDTGIGISDEQLPKLFQPFQQGDNSVTRQFGGTGLGLAISHRLATILGGSIRVQSQLGRGSVFTLELGPECSTAATPNTSTETKSLPHNDRPDLTEYRILVVDDRRDVRFLSGRILNNAGATVEFAKDGGEAVSMIETMQVEKRLPNLVLMDMQMPVLDGYRATEQLRSMGFRGPIIALTADAMHGDMTRCLECGCDAYLTKPIDTTEMLRVVSNQIQSHSH</sequence>
<feature type="modified residue" description="4-aspartylphosphate" evidence="12">
    <location>
        <position position="616"/>
    </location>
</feature>
<dbReference type="InterPro" id="IPR003661">
    <property type="entry name" value="HisK_dim/P_dom"/>
</dbReference>
<dbReference type="SUPFAM" id="SSF55874">
    <property type="entry name" value="ATPase domain of HSP90 chaperone/DNA topoisomerase II/histidine kinase"/>
    <property type="match status" value="1"/>
</dbReference>
<evidence type="ECO:0000256" key="5">
    <source>
        <dbReference type="ARBA" id="ARBA00022679"/>
    </source>
</evidence>
<evidence type="ECO:0000256" key="12">
    <source>
        <dbReference type="PROSITE-ProRule" id="PRU00169"/>
    </source>
</evidence>
<keyword evidence="9" id="KW-0902">Two-component regulatory system</keyword>
<dbReference type="Pfam" id="PF08448">
    <property type="entry name" value="PAS_4"/>
    <property type="match status" value="1"/>
</dbReference>
<feature type="domain" description="Histidine kinase" evidence="13">
    <location>
        <begin position="319"/>
        <end position="535"/>
    </location>
</feature>
<dbReference type="InterPro" id="IPR000700">
    <property type="entry name" value="PAS-assoc_C"/>
</dbReference>
<dbReference type="Gene3D" id="3.30.450.20">
    <property type="entry name" value="PAS domain"/>
    <property type="match status" value="1"/>
</dbReference>
<dbReference type="PROSITE" id="PS50113">
    <property type="entry name" value="PAC"/>
    <property type="match status" value="1"/>
</dbReference>
<dbReference type="GO" id="GO:0005886">
    <property type="term" value="C:plasma membrane"/>
    <property type="evidence" value="ECO:0007669"/>
    <property type="project" value="TreeGrafter"/>
</dbReference>
<evidence type="ECO:0000259" key="15">
    <source>
        <dbReference type="PROSITE" id="PS50112"/>
    </source>
</evidence>
<dbReference type="InterPro" id="IPR011006">
    <property type="entry name" value="CheY-like_superfamily"/>
</dbReference>
<evidence type="ECO:0000259" key="14">
    <source>
        <dbReference type="PROSITE" id="PS50110"/>
    </source>
</evidence>
<feature type="domain" description="Response regulatory" evidence="14">
    <location>
        <begin position="562"/>
        <end position="681"/>
    </location>
</feature>
<dbReference type="Gene3D" id="1.10.287.130">
    <property type="match status" value="1"/>
</dbReference>
<evidence type="ECO:0000256" key="10">
    <source>
        <dbReference type="ARBA" id="ARBA00023136"/>
    </source>
</evidence>
<keyword evidence="6" id="KW-0547">Nucleotide-binding</keyword>
<dbReference type="InterPro" id="IPR036097">
    <property type="entry name" value="HisK_dim/P_sf"/>
</dbReference>
<keyword evidence="4 12" id="KW-0597">Phosphoprotein</keyword>
<evidence type="ECO:0000313" key="18">
    <source>
        <dbReference type="Proteomes" id="UP000238322"/>
    </source>
</evidence>
<dbReference type="EMBL" id="PUHY01000015">
    <property type="protein sequence ID" value="PQO29602.1"/>
    <property type="molecule type" value="Genomic_DNA"/>
</dbReference>
<dbReference type="CDD" id="cd17546">
    <property type="entry name" value="REC_hyHK_CKI1_RcsC-like"/>
    <property type="match status" value="1"/>
</dbReference>
<comment type="caution">
    <text evidence="17">The sequence shown here is derived from an EMBL/GenBank/DDBJ whole genome shotgun (WGS) entry which is preliminary data.</text>
</comment>
<keyword evidence="11" id="KW-0131">Cell cycle</keyword>
<dbReference type="Proteomes" id="UP000238322">
    <property type="component" value="Unassembled WGS sequence"/>
</dbReference>
<dbReference type="AlphaFoldDB" id="A0A2S8FBU0"/>
<comment type="subcellular location">
    <subcellularLocation>
        <location evidence="2">Membrane</location>
    </subcellularLocation>
</comment>
<dbReference type="CDD" id="cd00082">
    <property type="entry name" value="HisKA"/>
    <property type="match status" value="1"/>
</dbReference>
<dbReference type="PANTHER" id="PTHR43047">
    <property type="entry name" value="TWO-COMPONENT HISTIDINE PROTEIN KINASE"/>
    <property type="match status" value="1"/>
</dbReference>
<dbReference type="PROSITE" id="PS50112">
    <property type="entry name" value="PAS"/>
    <property type="match status" value="1"/>
</dbReference>
<evidence type="ECO:0000259" key="16">
    <source>
        <dbReference type="PROSITE" id="PS50113"/>
    </source>
</evidence>
<dbReference type="InterPro" id="IPR036890">
    <property type="entry name" value="HATPase_C_sf"/>
</dbReference>
<dbReference type="Pfam" id="PF00512">
    <property type="entry name" value="HisKA"/>
    <property type="match status" value="1"/>
</dbReference>
<dbReference type="EC" id="2.7.13.3" evidence="3"/>
<dbReference type="SMART" id="SM00091">
    <property type="entry name" value="PAS"/>
    <property type="match status" value="1"/>
</dbReference>
<dbReference type="GO" id="GO:0005524">
    <property type="term" value="F:ATP binding"/>
    <property type="evidence" value="ECO:0007669"/>
    <property type="project" value="UniProtKB-KW"/>
</dbReference>
<evidence type="ECO:0000256" key="8">
    <source>
        <dbReference type="ARBA" id="ARBA00022840"/>
    </source>
</evidence>
<dbReference type="PROSITE" id="PS50109">
    <property type="entry name" value="HIS_KIN"/>
    <property type="match status" value="1"/>
</dbReference>
<evidence type="ECO:0000256" key="2">
    <source>
        <dbReference type="ARBA" id="ARBA00004370"/>
    </source>
</evidence>
<evidence type="ECO:0000256" key="6">
    <source>
        <dbReference type="ARBA" id="ARBA00022741"/>
    </source>
</evidence>
<feature type="domain" description="PAC" evidence="16">
    <location>
        <begin position="248"/>
        <end position="301"/>
    </location>
</feature>
<dbReference type="CDD" id="cd16922">
    <property type="entry name" value="HATPase_EvgS-ArcB-TorS-like"/>
    <property type="match status" value="1"/>
</dbReference>
<dbReference type="SUPFAM" id="SSF55785">
    <property type="entry name" value="PYP-like sensor domain (PAS domain)"/>
    <property type="match status" value="1"/>
</dbReference>
<evidence type="ECO:0000256" key="11">
    <source>
        <dbReference type="ARBA" id="ARBA00023306"/>
    </source>
</evidence>
<dbReference type="PANTHER" id="PTHR43047:SF72">
    <property type="entry name" value="OSMOSENSING HISTIDINE PROTEIN KINASE SLN1"/>
    <property type="match status" value="1"/>
</dbReference>
<evidence type="ECO:0000259" key="13">
    <source>
        <dbReference type="PROSITE" id="PS50109"/>
    </source>
</evidence>
<evidence type="ECO:0000256" key="1">
    <source>
        <dbReference type="ARBA" id="ARBA00000085"/>
    </source>
</evidence>
<dbReference type="CDD" id="cd00130">
    <property type="entry name" value="PAS"/>
    <property type="match status" value="1"/>
</dbReference>
<dbReference type="SMART" id="SM00388">
    <property type="entry name" value="HisKA"/>
    <property type="match status" value="1"/>
</dbReference>
<dbReference type="PRINTS" id="PR00344">
    <property type="entry name" value="BCTRLSENSOR"/>
</dbReference>
<keyword evidence="10" id="KW-0472">Membrane</keyword>
<dbReference type="SMART" id="SM00448">
    <property type="entry name" value="REC"/>
    <property type="match status" value="1"/>
</dbReference>
<dbReference type="Gene3D" id="3.40.50.2300">
    <property type="match status" value="1"/>
</dbReference>
<evidence type="ECO:0000256" key="7">
    <source>
        <dbReference type="ARBA" id="ARBA00022777"/>
    </source>
</evidence>
<dbReference type="InterPro" id="IPR035965">
    <property type="entry name" value="PAS-like_dom_sf"/>
</dbReference>
<dbReference type="InterPro" id="IPR005467">
    <property type="entry name" value="His_kinase_dom"/>
</dbReference>
<dbReference type="Pfam" id="PF02518">
    <property type="entry name" value="HATPase_c"/>
    <property type="match status" value="1"/>
</dbReference>
<dbReference type="InterPro" id="IPR013656">
    <property type="entry name" value="PAS_4"/>
</dbReference>
<evidence type="ECO:0000256" key="3">
    <source>
        <dbReference type="ARBA" id="ARBA00012438"/>
    </source>
</evidence>
<evidence type="ECO:0000256" key="4">
    <source>
        <dbReference type="ARBA" id="ARBA00022553"/>
    </source>
</evidence>
<dbReference type="FunFam" id="3.30.565.10:FF:000010">
    <property type="entry name" value="Sensor histidine kinase RcsC"/>
    <property type="match status" value="1"/>
</dbReference>
<dbReference type="GO" id="GO:0009927">
    <property type="term" value="F:histidine phosphotransfer kinase activity"/>
    <property type="evidence" value="ECO:0007669"/>
    <property type="project" value="TreeGrafter"/>
</dbReference>
<dbReference type="InterPro" id="IPR001789">
    <property type="entry name" value="Sig_transdc_resp-reg_receiver"/>
</dbReference>
<dbReference type="SUPFAM" id="SSF52172">
    <property type="entry name" value="CheY-like"/>
    <property type="match status" value="1"/>
</dbReference>
<dbReference type="SMART" id="SM00387">
    <property type="entry name" value="HATPase_c"/>
    <property type="match status" value="1"/>
</dbReference>
<name>A0A2S8FBU0_9BACT</name>
<gene>
    <name evidence="17" type="ORF">C5Y83_26450</name>
</gene>
<reference evidence="17 18" key="1">
    <citation type="submission" date="2018-02" db="EMBL/GenBank/DDBJ databases">
        <title>Comparative genomes isolates from brazilian mangrove.</title>
        <authorList>
            <person name="Araujo J.E."/>
            <person name="Taketani R.G."/>
            <person name="Silva M.C.P."/>
            <person name="Loureco M.V."/>
            <person name="Andreote F.D."/>
        </authorList>
    </citation>
    <scope>NUCLEOTIDE SEQUENCE [LARGE SCALE GENOMIC DNA]</scope>
    <source>
        <strain evidence="17 18">Hex-1 MGV</strain>
    </source>
</reference>
<dbReference type="PROSITE" id="PS50110">
    <property type="entry name" value="RESPONSE_REGULATORY"/>
    <property type="match status" value="1"/>
</dbReference>
<proteinExistence type="predicted"/>